<comment type="caution">
    <text evidence="3">The sequence shown here is derived from an EMBL/GenBank/DDBJ whole genome shotgun (WGS) entry which is preliminary data.</text>
</comment>
<evidence type="ECO:0000313" key="2">
    <source>
        <dbReference type="EMBL" id="MCG4564698.1"/>
    </source>
</evidence>
<evidence type="ECO:0000313" key="5">
    <source>
        <dbReference type="Proteomes" id="UP001108123"/>
    </source>
</evidence>
<feature type="transmembrane region" description="Helical" evidence="1">
    <location>
        <begin position="36"/>
        <end position="54"/>
    </location>
</feature>
<dbReference type="EMBL" id="VULR01000007">
    <property type="protein sequence ID" value="MSS43332.1"/>
    <property type="molecule type" value="Genomic_DNA"/>
</dbReference>
<feature type="transmembrane region" description="Helical" evidence="1">
    <location>
        <begin position="66"/>
        <end position="85"/>
    </location>
</feature>
<dbReference type="PANTHER" id="PTHR34989:SF1">
    <property type="entry name" value="PROTEIN HDED"/>
    <property type="match status" value="1"/>
</dbReference>
<evidence type="ECO:0000256" key="1">
    <source>
        <dbReference type="SAM" id="Phobius"/>
    </source>
</evidence>
<keyword evidence="1" id="KW-1133">Transmembrane helix</keyword>
<reference evidence="2" key="2">
    <citation type="submission" date="2022-01" db="EMBL/GenBank/DDBJ databases">
        <title>Collection of gut derived symbiotic bacterial strains cultured from healthy donors.</title>
        <authorList>
            <person name="Lin H."/>
            <person name="Kohout C."/>
            <person name="Waligurski E."/>
            <person name="Pamer E.G."/>
        </authorList>
    </citation>
    <scope>NUCLEOTIDE SEQUENCE</scope>
    <source>
        <strain evidence="2">MSK.14.39</strain>
    </source>
</reference>
<dbReference type="InterPro" id="IPR052712">
    <property type="entry name" value="Acid_resist_chaperone_HdeD"/>
</dbReference>
<dbReference type="Proteomes" id="UP000462760">
    <property type="component" value="Unassembled WGS sequence"/>
</dbReference>
<feature type="transmembrane region" description="Helical" evidence="1">
    <location>
        <begin position="12"/>
        <end position="30"/>
    </location>
</feature>
<dbReference type="InterPro" id="IPR005325">
    <property type="entry name" value="DUF308_memb"/>
</dbReference>
<keyword evidence="5" id="KW-1185">Reference proteome</keyword>
<feature type="transmembrane region" description="Helical" evidence="1">
    <location>
        <begin position="91"/>
        <end position="112"/>
    </location>
</feature>
<keyword evidence="1" id="KW-0812">Transmembrane</keyword>
<reference evidence="3 4" key="1">
    <citation type="submission" date="2019-08" db="EMBL/GenBank/DDBJ databases">
        <title>In-depth cultivation of the pig gut microbiome towards novel bacterial diversity and tailored functional studies.</title>
        <authorList>
            <person name="Wylensek D."/>
            <person name="Hitch T.C.A."/>
            <person name="Clavel T."/>
        </authorList>
    </citation>
    <scope>NUCLEOTIDE SEQUENCE [LARGE SCALE GENOMIC DNA]</scope>
    <source>
        <strain evidence="3 4">Med78-601-WT-4W-RMD-3</strain>
    </source>
</reference>
<dbReference type="Proteomes" id="UP001108123">
    <property type="component" value="Unassembled WGS sequence"/>
</dbReference>
<organism evidence="3 4">
    <name type="scientific">Anaerosalibacter bizertensis</name>
    <dbReference type="NCBI Taxonomy" id="932217"/>
    <lineage>
        <taxon>Bacteria</taxon>
        <taxon>Bacillati</taxon>
        <taxon>Bacillota</taxon>
        <taxon>Tissierellia</taxon>
        <taxon>Tissierellales</taxon>
        <taxon>Sporanaerobacteraceae</taxon>
        <taxon>Anaerosalibacter</taxon>
    </lineage>
</organism>
<evidence type="ECO:0000313" key="3">
    <source>
        <dbReference type="EMBL" id="MSS43332.1"/>
    </source>
</evidence>
<sequence length="179" mass="20256">MKNFIKQTKISFILMAIMYIVFGILFLTRPNFTNKIIVTILGLMLSIYGISQILKHVNSDDVEKVQSFHLSIGIITLLIGIYFFIKPDIIISILGAILGLFLFLHGALNLQHAFNLKNMYYEKWWVLTIFGIISIILGFYGVMNPTSISPVFSIVIGLGMIISGLSDIFIIYKISSHFK</sequence>
<feature type="transmembrane region" description="Helical" evidence="1">
    <location>
        <begin position="148"/>
        <end position="172"/>
    </location>
</feature>
<dbReference type="RefSeq" id="WP_154484017.1">
    <property type="nucleotide sequence ID" value="NZ_JAKNID010000010.1"/>
</dbReference>
<dbReference type="GO" id="GO:0005886">
    <property type="term" value="C:plasma membrane"/>
    <property type="evidence" value="ECO:0007669"/>
    <property type="project" value="TreeGrafter"/>
</dbReference>
<gene>
    <name evidence="3" type="ORF">FYJ27_06240</name>
    <name evidence="2" type="ORF">L0P62_04465</name>
</gene>
<proteinExistence type="predicted"/>
<feature type="transmembrane region" description="Helical" evidence="1">
    <location>
        <begin position="124"/>
        <end position="142"/>
    </location>
</feature>
<dbReference type="OrthoDB" id="1828931at2"/>
<dbReference type="AlphaFoldDB" id="A0A844FHB1"/>
<dbReference type="Pfam" id="PF03729">
    <property type="entry name" value="DUF308"/>
    <property type="match status" value="1"/>
</dbReference>
<accession>A0A844FHB1</accession>
<dbReference type="PANTHER" id="PTHR34989">
    <property type="entry name" value="PROTEIN HDED"/>
    <property type="match status" value="1"/>
</dbReference>
<evidence type="ECO:0000313" key="4">
    <source>
        <dbReference type="Proteomes" id="UP000462760"/>
    </source>
</evidence>
<protein>
    <submittedName>
        <fullName evidence="2">DUF308 domain-containing protein</fullName>
    </submittedName>
</protein>
<keyword evidence="1" id="KW-0472">Membrane</keyword>
<name>A0A844FHB1_9FIRM</name>
<dbReference type="EMBL" id="JAKNID010000010">
    <property type="protein sequence ID" value="MCG4564698.1"/>
    <property type="molecule type" value="Genomic_DNA"/>
</dbReference>